<dbReference type="RefSeq" id="WP_093028946.1">
    <property type="nucleotide sequence ID" value="NZ_FMZV01000003.1"/>
</dbReference>
<protein>
    <submittedName>
        <fullName evidence="1">Phosphohistidine phosphatase</fullName>
    </submittedName>
</protein>
<dbReference type="Gene3D" id="3.40.50.1240">
    <property type="entry name" value="Phosphoglycerate mutase-like"/>
    <property type="match status" value="1"/>
</dbReference>
<dbReference type="PANTHER" id="PTHR47623:SF1">
    <property type="entry name" value="OS09G0287300 PROTEIN"/>
    <property type="match status" value="1"/>
</dbReference>
<gene>
    <name evidence="1" type="ORF">SAMN04488239_103380</name>
</gene>
<name>A0A1G6PFH9_9RHOB</name>
<keyword evidence="2" id="KW-1185">Reference proteome</keyword>
<evidence type="ECO:0000313" key="2">
    <source>
        <dbReference type="Proteomes" id="UP000199628"/>
    </source>
</evidence>
<dbReference type="AlphaFoldDB" id="A0A1G6PFH9"/>
<organism evidence="1 2">
    <name type="scientific">Ruegeria marina</name>
    <dbReference type="NCBI Taxonomy" id="639004"/>
    <lineage>
        <taxon>Bacteria</taxon>
        <taxon>Pseudomonadati</taxon>
        <taxon>Pseudomonadota</taxon>
        <taxon>Alphaproteobacteria</taxon>
        <taxon>Rhodobacterales</taxon>
        <taxon>Roseobacteraceae</taxon>
        <taxon>Ruegeria</taxon>
    </lineage>
</organism>
<dbReference type="Proteomes" id="UP000199628">
    <property type="component" value="Unassembled WGS sequence"/>
</dbReference>
<dbReference type="SUPFAM" id="SSF53254">
    <property type="entry name" value="Phosphoglycerate mutase-like"/>
    <property type="match status" value="1"/>
</dbReference>
<dbReference type="OrthoDB" id="9810154at2"/>
<dbReference type="InterPro" id="IPR013078">
    <property type="entry name" value="His_Pase_superF_clade-1"/>
</dbReference>
<reference evidence="2" key="1">
    <citation type="submission" date="2016-10" db="EMBL/GenBank/DDBJ databases">
        <authorList>
            <person name="Varghese N."/>
            <person name="Submissions S."/>
        </authorList>
    </citation>
    <scope>NUCLEOTIDE SEQUENCE [LARGE SCALE GENOMIC DNA]</scope>
    <source>
        <strain evidence="2">CGMCC 1.9108</strain>
    </source>
</reference>
<dbReference type="Pfam" id="PF00300">
    <property type="entry name" value="His_Phos_1"/>
    <property type="match status" value="1"/>
</dbReference>
<sequence>MTRTLILTRHAKSSWGDHTLSDHARPLNNRGRKSAVALGEWLRDKGWIPDQVLCSSAVRTRETWAGMAFDDPRPHFTDALYHAGPTEILETLKAATGTSVLLLGHNPGIAEFAGNIVEEAPSHARFFDYPTGATTVIEFAIDAWGDVRWHSGEVLDFVVPRELIE</sequence>
<dbReference type="PANTHER" id="PTHR47623">
    <property type="entry name" value="OS09G0287300 PROTEIN"/>
    <property type="match status" value="1"/>
</dbReference>
<dbReference type="SMART" id="SM00855">
    <property type="entry name" value="PGAM"/>
    <property type="match status" value="1"/>
</dbReference>
<dbReference type="CDD" id="cd07067">
    <property type="entry name" value="HP_PGM_like"/>
    <property type="match status" value="1"/>
</dbReference>
<dbReference type="InterPro" id="IPR029033">
    <property type="entry name" value="His_PPase_superfam"/>
</dbReference>
<dbReference type="EMBL" id="FMZV01000003">
    <property type="protein sequence ID" value="SDC78314.1"/>
    <property type="molecule type" value="Genomic_DNA"/>
</dbReference>
<accession>A0A1G6PFH9</accession>
<evidence type="ECO:0000313" key="1">
    <source>
        <dbReference type="EMBL" id="SDC78314.1"/>
    </source>
</evidence>
<dbReference type="STRING" id="639004.SAMN04488239_103380"/>
<proteinExistence type="predicted"/>